<evidence type="ECO:0000259" key="2">
    <source>
        <dbReference type="Pfam" id="PF00534"/>
    </source>
</evidence>
<evidence type="ECO:0000313" key="5">
    <source>
        <dbReference type="Proteomes" id="UP001056201"/>
    </source>
</evidence>
<dbReference type="RefSeq" id="WP_250199714.1">
    <property type="nucleotide sequence ID" value="NZ_CP097636.1"/>
</dbReference>
<dbReference type="Pfam" id="PF13439">
    <property type="entry name" value="Glyco_transf_4"/>
    <property type="match status" value="1"/>
</dbReference>
<feature type="domain" description="Glycosyl transferase family 1" evidence="2">
    <location>
        <begin position="199"/>
        <end position="356"/>
    </location>
</feature>
<keyword evidence="1" id="KW-0808">Transferase</keyword>
<dbReference type="InterPro" id="IPR001296">
    <property type="entry name" value="Glyco_trans_1"/>
</dbReference>
<protein>
    <submittedName>
        <fullName evidence="4">Glycosyltransferase family 4 protein</fullName>
    </submittedName>
</protein>
<proteinExistence type="predicted"/>
<accession>A0ABY4SH80</accession>
<dbReference type="Pfam" id="PF00534">
    <property type="entry name" value="Glycos_transf_1"/>
    <property type="match status" value="1"/>
</dbReference>
<sequence>MSRPRIALDGRLVTWPGIHRYVHELSLTLATRNDDLDFVWVCNPGEEARWPLRPGIEVLATPFQPLSVQEQAAWPGWIRRHGIGLWHAPVAHHLPWASPVPLVVTMHDLILHHLPRLAPGLAGLAYYRIANAVAMRRARRVICISQATHDDVATVWPRARPRLRTVPHGIAERFRRPLLPQGACPGEDWPAELPPALAAGRPYLLFVGTCKPHKNLDRLLQAYAQLPLALREAHPLVLLVKLRDRNPQAEHTAQRLGLQPHLHWLEGVSEAQLARLYAHARAVVLVSLMEGWGAPVSEAMGSGTPAVVSQGSAQAEIADEAGLACDALDVGSIRQALQRMLQDDALHARLSAAAMQRAARFSWPRTALRTADVYREALAMSTGSG</sequence>
<evidence type="ECO:0000256" key="1">
    <source>
        <dbReference type="ARBA" id="ARBA00022679"/>
    </source>
</evidence>
<organism evidence="4 5">
    <name type="scientific">Aquincola tertiaricarbonis</name>
    <dbReference type="NCBI Taxonomy" id="391953"/>
    <lineage>
        <taxon>Bacteria</taxon>
        <taxon>Pseudomonadati</taxon>
        <taxon>Pseudomonadota</taxon>
        <taxon>Betaproteobacteria</taxon>
        <taxon>Burkholderiales</taxon>
        <taxon>Sphaerotilaceae</taxon>
        <taxon>Aquincola</taxon>
    </lineage>
</organism>
<evidence type="ECO:0000259" key="3">
    <source>
        <dbReference type="Pfam" id="PF13439"/>
    </source>
</evidence>
<name>A0ABY4SH80_AQUTE</name>
<dbReference type="Proteomes" id="UP001056201">
    <property type="component" value="Chromosome 2"/>
</dbReference>
<keyword evidence="5" id="KW-1185">Reference proteome</keyword>
<dbReference type="SUPFAM" id="SSF53756">
    <property type="entry name" value="UDP-Glycosyltransferase/glycogen phosphorylase"/>
    <property type="match status" value="1"/>
</dbReference>
<gene>
    <name evidence="4" type="ORF">MW290_21505</name>
</gene>
<dbReference type="CDD" id="cd03809">
    <property type="entry name" value="GT4_MtfB-like"/>
    <property type="match status" value="1"/>
</dbReference>
<dbReference type="PANTHER" id="PTHR46401:SF2">
    <property type="entry name" value="GLYCOSYLTRANSFERASE WBBK-RELATED"/>
    <property type="match status" value="1"/>
</dbReference>
<feature type="domain" description="Glycosyltransferase subfamily 4-like N-terminal" evidence="3">
    <location>
        <begin position="17"/>
        <end position="170"/>
    </location>
</feature>
<dbReference type="PANTHER" id="PTHR46401">
    <property type="entry name" value="GLYCOSYLTRANSFERASE WBBK-RELATED"/>
    <property type="match status" value="1"/>
</dbReference>
<reference evidence="4" key="1">
    <citation type="submission" date="2022-05" db="EMBL/GenBank/DDBJ databases">
        <title>An RpoN-dependent PEP-CTERM gene is involved in floc formation of an Aquincola tertiaricarbonis strain.</title>
        <authorList>
            <person name="Qiu D."/>
            <person name="Xia M."/>
        </authorList>
    </citation>
    <scope>NUCLEOTIDE SEQUENCE</scope>
    <source>
        <strain evidence="4">RN12</strain>
    </source>
</reference>
<evidence type="ECO:0000313" key="4">
    <source>
        <dbReference type="EMBL" id="URI11520.1"/>
    </source>
</evidence>
<dbReference type="Gene3D" id="3.40.50.2000">
    <property type="entry name" value="Glycogen Phosphorylase B"/>
    <property type="match status" value="2"/>
</dbReference>
<dbReference type="EMBL" id="CP097636">
    <property type="protein sequence ID" value="URI11520.1"/>
    <property type="molecule type" value="Genomic_DNA"/>
</dbReference>
<dbReference type="InterPro" id="IPR028098">
    <property type="entry name" value="Glyco_trans_4-like_N"/>
</dbReference>